<proteinExistence type="predicted"/>
<dbReference type="Proteomes" id="UP000266723">
    <property type="component" value="Unassembled WGS sequence"/>
</dbReference>
<sequence length="193" mass="21358">MLGHHRFICPFRRPTTPLAVGLPPLSTSFHIIAFTLCYLLLLSPSCLMCLGPMKSSSPDLTEIKGSLLSPDHQRGETDQRSEIRQMLRRVATVHASAPPSRPSRSILAAASKVFLSEGLSPLPRSHRHQKGLEDYPRRRRLLRIGRYFPSPSGHLLQGVLCSFCASSPIPKLPVNCCFVTLLSSLHLLCRAAE</sequence>
<evidence type="ECO:0000313" key="3">
    <source>
        <dbReference type="Proteomes" id="UP000266723"/>
    </source>
</evidence>
<keyword evidence="1" id="KW-0812">Transmembrane</keyword>
<protein>
    <submittedName>
        <fullName evidence="2">Uncharacterized protein</fullName>
    </submittedName>
</protein>
<dbReference type="EMBL" id="QGKV02000832">
    <property type="protein sequence ID" value="KAF3542540.1"/>
    <property type="molecule type" value="Genomic_DNA"/>
</dbReference>
<keyword evidence="1" id="KW-0472">Membrane</keyword>
<keyword evidence="1" id="KW-1133">Transmembrane helix</keyword>
<organism evidence="2 3">
    <name type="scientific">Brassica cretica</name>
    <name type="common">Mustard</name>
    <dbReference type="NCBI Taxonomy" id="69181"/>
    <lineage>
        <taxon>Eukaryota</taxon>
        <taxon>Viridiplantae</taxon>
        <taxon>Streptophyta</taxon>
        <taxon>Embryophyta</taxon>
        <taxon>Tracheophyta</taxon>
        <taxon>Spermatophyta</taxon>
        <taxon>Magnoliopsida</taxon>
        <taxon>eudicotyledons</taxon>
        <taxon>Gunneridae</taxon>
        <taxon>Pentapetalae</taxon>
        <taxon>rosids</taxon>
        <taxon>malvids</taxon>
        <taxon>Brassicales</taxon>
        <taxon>Brassicaceae</taxon>
        <taxon>Brassiceae</taxon>
        <taxon>Brassica</taxon>
    </lineage>
</organism>
<evidence type="ECO:0000256" key="1">
    <source>
        <dbReference type="SAM" id="Phobius"/>
    </source>
</evidence>
<accession>A0ABQ7BSJ8</accession>
<feature type="transmembrane region" description="Helical" evidence="1">
    <location>
        <begin position="29"/>
        <end position="50"/>
    </location>
</feature>
<keyword evidence="3" id="KW-1185">Reference proteome</keyword>
<gene>
    <name evidence="2" type="ORF">DY000_02008337</name>
</gene>
<comment type="caution">
    <text evidence="2">The sequence shown here is derived from an EMBL/GenBank/DDBJ whole genome shotgun (WGS) entry which is preliminary data.</text>
</comment>
<reference evidence="2 3" key="1">
    <citation type="journal article" date="2020" name="BMC Genomics">
        <title>Intraspecific diversification of the crop wild relative Brassica cretica Lam. using demographic model selection.</title>
        <authorList>
            <person name="Kioukis A."/>
            <person name="Michalopoulou V.A."/>
            <person name="Briers L."/>
            <person name="Pirintsos S."/>
            <person name="Studholme D.J."/>
            <person name="Pavlidis P."/>
            <person name="Sarris P.F."/>
        </authorList>
    </citation>
    <scope>NUCLEOTIDE SEQUENCE [LARGE SCALE GENOMIC DNA]</scope>
    <source>
        <strain evidence="3">cv. PFS-1207/04</strain>
    </source>
</reference>
<evidence type="ECO:0000313" key="2">
    <source>
        <dbReference type="EMBL" id="KAF3542540.1"/>
    </source>
</evidence>
<name>A0ABQ7BSJ8_BRACR</name>